<reference evidence="2" key="1">
    <citation type="submission" date="2016-11" db="UniProtKB">
        <authorList>
            <consortium name="WormBaseParasite"/>
        </authorList>
    </citation>
    <scope>IDENTIFICATION</scope>
    <source>
        <strain evidence="2">KR3021</strain>
    </source>
</reference>
<dbReference type="Proteomes" id="UP000095286">
    <property type="component" value="Unplaced"/>
</dbReference>
<accession>A0AC35U4Z7</accession>
<organism evidence="1 2">
    <name type="scientific">Rhabditophanes sp. KR3021</name>
    <dbReference type="NCBI Taxonomy" id="114890"/>
    <lineage>
        <taxon>Eukaryota</taxon>
        <taxon>Metazoa</taxon>
        <taxon>Ecdysozoa</taxon>
        <taxon>Nematoda</taxon>
        <taxon>Chromadorea</taxon>
        <taxon>Rhabditida</taxon>
        <taxon>Tylenchina</taxon>
        <taxon>Panagrolaimomorpha</taxon>
        <taxon>Strongyloidoidea</taxon>
        <taxon>Alloionematidae</taxon>
        <taxon>Rhabditophanes</taxon>
    </lineage>
</organism>
<sequence>MRIVIDDKNNEELSKRHKQNNGTKLNVHIISFDSLSQMSYRRNLPKTVKYFEDTMKGVVLNGYNIVGDGTPQAFLPFLCGKTELEMPDTRKANSNNHYVDEVYPFIWNNYSEKGYVTMYAEDCFDVGTFSYRLNGFKNMPTNHYPRTAYGYVESKFGIAKCIGNEAAHNTWLNYISSYIKAYDKTTPRFALFHHAILSHDDMNLVQVADDDLMNHFKKHFENGDFDNDLVILMADHGNRFAEIRNTHQGQLEERLPFMGIFLPKNFQNTAIGKLYHDNLLKNKDKLSSPFDMHQTLLDILNVPTNKELTTPQLTSKRSLSLFREIPSSRTCFDAGIEKHWCSCMKWENVPNKPFYVQGVKAMANAFINKVNSLTSQERKLCSELKLKKIISSTWLIPKSEMLSYRGAADNDGFVPDLTGEVAIEFADFKIQLQTTPGDAIYDVTINYNFHTNAIVLNMHEVSHINKYGDTPHCIIDKNYFLATYCVCYDTIVNTGN</sequence>
<dbReference type="WBParaSite" id="RSKR_0000752000.1">
    <property type="protein sequence ID" value="RSKR_0000752000.1"/>
    <property type="gene ID" value="RSKR_0000752000"/>
</dbReference>
<protein>
    <submittedName>
        <fullName evidence="2">Sulfatase domain-containing protein</fullName>
    </submittedName>
</protein>
<proteinExistence type="predicted"/>
<evidence type="ECO:0000313" key="1">
    <source>
        <dbReference type="Proteomes" id="UP000095286"/>
    </source>
</evidence>
<name>A0AC35U4Z7_9BILA</name>
<evidence type="ECO:0000313" key="2">
    <source>
        <dbReference type="WBParaSite" id="RSKR_0000752000.1"/>
    </source>
</evidence>